<sequence>MRRVGDLSKERVKNRSPRPALDPDTIKRKTFGASNGMVDIPLQLYGIEVNIAWDKEEKKCVNDRIGVWEETQALRLVPSPLLSLASEWTSGDVSLHPHGSGRPSPLLGVDRLSTMSIVQPVSTRGPVVTRRCLMSGGPSPVTDGDPIKPNIDA</sequence>
<dbReference type="EMBL" id="JAWDGP010000301">
    <property type="protein sequence ID" value="KAK3801576.1"/>
    <property type="molecule type" value="Genomic_DNA"/>
</dbReference>
<name>A0AAE1BA27_9GAST</name>
<feature type="region of interest" description="Disordered" evidence="1">
    <location>
        <begin position="1"/>
        <end position="28"/>
    </location>
</feature>
<keyword evidence="3" id="KW-1185">Reference proteome</keyword>
<evidence type="ECO:0000313" key="2">
    <source>
        <dbReference type="EMBL" id="KAK3801576.1"/>
    </source>
</evidence>
<feature type="compositionally biased region" description="Basic and acidic residues" evidence="1">
    <location>
        <begin position="1"/>
        <end position="13"/>
    </location>
</feature>
<dbReference type="Proteomes" id="UP001283361">
    <property type="component" value="Unassembled WGS sequence"/>
</dbReference>
<reference evidence="2" key="1">
    <citation type="journal article" date="2023" name="G3 (Bethesda)">
        <title>A reference genome for the long-term kleptoplast-retaining sea slug Elysia crispata morphotype clarki.</title>
        <authorList>
            <person name="Eastman K.E."/>
            <person name="Pendleton A.L."/>
            <person name="Shaikh M.A."/>
            <person name="Suttiyut T."/>
            <person name="Ogas R."/>
            <person name="Tomko P."/>
            <person name="Gavelis G."/>
            <person name="Widhalm J.R."/>
            <person name="Wisecaver J.H."/>
        </authorList>
    </citation>
    <scope>NUCLEOTIDE SEQUENCE</scope>
    <source>
        <strain evidence="2">ECLA1</strain>
    </source>
</reference>
<dbReference type="AlphaFoldDB" id="A0AAE1BA27"/>
<accession>A0AAE1BA27</accession>
<comment type="caution">
    <text evidence="2">The sequence shown here is derived from an EMBL/GenBank/DDBJ whole genome shotgun (WGS) entry which is preliminary data.</text>
</comment>
<evidence type="ECO:0000256" key="1">
    <source>
        <dbReference type="SAM" id="MobiDB-lite"/>
    </source>
</evidence>
<proteinExistence type="predicted"/>
<evidence type="ECO:0000313" key="3">
    <source>
        <dbReference type="Proteomes" id="UP001283361"/>
    </source>
</evidence>
<gene>
    <name evidence="2" type="ORF">RRG08_033796</name>
</gene>
<protein>
    <submittedName>
        <fullName evidence="2">Uncharacterized protein</fullName>
    </submittedName>
</protein>
<organism evidence="2 3">
    <name type="scientific">Elysia crispata</name>
    <name type="common">lettuce slug</name>
    <dbReference type="NCBI Taxonomy" id="231223"/>
    <lineage>
        <taxon>Eukaryota</taxon>
        <taxon>Metazoa</taxon>
        <taxon>Spiralia</taxon>
        <taxon>Lophotrochozoa</taxon>
        <taxon>Mollusca</taxon>
        <taxon>Gastropoda</taxon>
        <taxon>Heterobranchia</taxon>
        <taxon>Euthyneura</taxon>
        <taxon>Panpulmonata</taxon>
        <taxon>Sacoglossa</taxon>
        <taxon>Placobranchoidea</taxon>
        <taxon>Plakobranchidae</taxon>
        <taxon>Elysia</taxon>
    </lineage>
</organism>